<dbReference type="InterPro" id="IPR011610">
    <property type="entry name" value="SAM_mthyl_Trfase_ML2640-like"/>
</dbReference>
<dbReference type="EMBL" id="LAKD02000018">
    <property type="protein sequence ID" value="OPF81782.1"/>
    <property type="molecule type" value="Genomic_DNA"/>
</dbReference>
<dbReference type="NCBIfam" id="TIGR00027">
    <property type="entry name" value="mthyl_TIGR00027"/>
    <property type="match status" value="1"/>
</dbReference>
<dbReference type="Proteomes" id="UP000033615">
    <property type="component" value="Unassembled WGS sequence"/>
</dbReference>
<comment type="similarity">
    <text evidence="2 6">Belongs to the UPF0677 family.</text>
</comment>
<evidence type="ECO:0000256" key="6">
    <source>
        <dbReference type="RuleBase" id="RU362030"/>
    </source>
</evidence>
<dbReference type="InterPro" id="IPR029063">
    <property type="entry name" value="SAM-dependent_MTases_sf"/>
</dbReference>
<dbReference type="AlphaFoldDB" id="A0A1V4D915"/>
<keyword evidence="5 6" id="KW-0949">S-adenosyl-L-methionine</keyword>
<gene>
    <name evidence="7" type="ORF">VT50_0208960</name>
</gene>
<comment type="function">
    <text evidence="1 6">Exhibits S-adenosyl-L-methionine-dependent methyltransferase activity.</text>
</comment>
<dbReference type="GO" id="GO:0032259">
    <property type="term" value="P:methylation"/>
    <property type="evidence" value="ECO:0007669"/>
    <property type="project" value="UniProtKB-KW"/>
</dbReference>
<sequence length="285" mass="31122">MVDEQTGAPDNTALRTALWRAMHVQVDPPPHVFEDEIGLRLVAPDADWRRRPDMDPETTRGFRAAMVARARFIEDLITERADHGITQYVILGAGLDTFAQRRPEVASRLRVFEIDQPGTQAWKRQRLDELGYGIPGWLHLVPVDFEASQDWLTQLAAAGFDASSPAVIVSTGVSMYLTKDATAATLSQVAGLAPGSTFAMTFLLPVELLDDTDRSGFRASKQGAQASGTPFLSFYAPDEMLELARGAGFKDVRHVSGAALAERYFTGRTDGLRPSSGEDVLLATT</sequence>
<reference evidence="7" key="1">
    <citation type="submission" date="2016-12" db="EMBL/GenBank/DDBJ databases">
        <title>Genome sequence of Streptomyces antioxidans MUSC 164.</title>
        <authorList>
            <person name="Lee L.-H."/>
            <person name="Ser H.-L."/>
        </authorList>
    </citation>
    <scope>NUCLEOTIDE SEQUENCE [LARGE SCALE GENOMIC DNA]</scope>
    <source>
        <strain evidence="7">MUSC 164</strain>
    </source>
</reference>
<evidence type="ECO:0000256" key="5">
    <source>
        <dbReference type="ARBA" id="ARBA00022691"/>
    </source>
</evidence>
<dbReference type="PANTHER" id="PTHR43619">
    <property type="entry name" value="S-ADENOSYL-L-METHIONINE-DEPENDENT METHYLTRANSFERASE YKTD-RELATED"/>
    <property type="match status" value="1"/>
</dbReference>
<evidence type="ECO:0000313" key="8">
    <source>
        <dbReference type="Proteomes" id="UP000033615"/>
    </source>
</evidence>
<dbReference type="Gene3D" id="3.40.50.150">
    <property type="entry name" value="Vaccinia Virus protein VP39"/>
    <property type="match status" value="1"/>
</dbReference>
<dbReference type="SUPFAM" id="SSF53335">
    <property type="entry name" value="S-adenosyl-L-methionine-dependent methyltransferases"/>
    <property type="match status" value="1"/>
</dbReference>
<proteinExistence type="inferred from homology"/>
<dbReference type="InterPro" id="IPR007213">
    <property type="entry name" value="Ppm1/Ppm2/Tcmp"/>
</dbReference>
<keyword evidence="3 6" id="KW-0489">Methyltransferase</keyword>
<keyword evidence="8" id="KW-1185">Reference proteome</keyword>
<evidence type="ECO:0000313" key="7">
    <source>
        <dbReference type="EMBL" id="OPF81782.1"/>
    </source>
</evidence>
<evidence type="ECO:0000256" key="3">
    <source>
        <dbReference type="ARBA" id="ARBA00022603"/>
    </source>
</evidence>
<dbReference type="PANTHER" id="PTHR43619:SF2">
    <property type="entry name" value="S-ADENOSYL-L-METHIONINE-DEPENDENT METHYLTRANSFERASES SUPERFAMILY PROTEIN"/>
    <property type="match status" value="1"/>
</dbReference>
<evidence type="ECO:0000256" key="4">
    <source>
        <dbReference type="ARBA" id="ARBA00022679"/>
    </source>
</evidence>
<dbReference type="RefSeq" id="WP_046088280.1">
    <property type="nucleotide sequence ID" value="NZ_LAKD02000018.1"/>
</dbReference>
<evidence type="ECO:0000256" key="2">
    <source>
        <dbReference type="ARBA" id="ARBA00008138"/>
    </source>
</evidence>
<name>A0A1V4D915_9ACTN</name>
<protein>
    <recommendedName>
        <fullName evidence="6">S-adenosyl-L-methionine-dependent methyltransferase</fullName>
        <ecNumber evidence="6">2.1.1.-</ecNumber>
    </recommendedName>
</protein>
<keyword evidence="4" id="KW-0808">Transferase</keyword>
<accession>A0A1V4D915</accession>
<dbReference type="EC" id="2.1.1.-" evidence="6"/>
<dbReference type="OrthoDB" id="9806164at2"/>
<comment type="caution">
    <text evidence="7">The sequence shown here is derived from an EMBL/GenBank/DDBJ whole genome shotgun (WGS) entry which is preliminary data.</text>
</comment>
<dbReference type="GO" id="GO:0008168">
    <property type="term" value="F:methyltransferase activity"/>
    <property type="evidence" value="ECO:0007669"/>
    <property type="project" value="UniProtKB-UniRule"/>
</dbReference>
<evidence type="ECO:0000256" key="1">
    <source>
        <dbReference type="ARBA" id="ARBA00003907"/>
    </source>
</evidence>
<dbReference type="Pfam" id="PF04072">
    <property type="entry name" value="LCM"/>
    <property type="match status" value="1"/>
</dbReference>
<organism evidence="7 8">
    <name type="scientific">Streptomyces antioxidans</name>
    <dbReference type="NCBI Taxonomy" id="1507734"/>
    <lineage>
        <taxon>Bacteria</taxon>
        <taxon>Bacillati</taxon>
        <taxon>Actinomycetota</taxon>
        <taxon>Actinomycetes</taxon>
        <taxon>Kitasatosporales</taxon>
        <taxon>Streptomycetaceae</taxon>
        <taxon>Streptomyces</taxon>
    </lineage>
</organism>